<reference evidence="1 2" key="1">
    <citation type="submission" date="2014-04" db="EMBL/GenBank/DDBJ databases">
        <authorList>
            <consortium name="DOE Joint Genome Institute"/>
            <person name="Kuo A."/>
            <person name="Gay G."/>
            <person name="Dore J."/>
            <person name="Kohler A."/>
            <person name="Nagy L.G."/>
            <person name="Floudas D."/>
            <person name="Copeland A."/>
            <person name="Barry K.W."/>
            <person name="Cichocki N."/>
            <person name="Veneault-Fourrey C."/>
            <person name="LaButti K."/>
            <person name="Lindquist E.A."/>
            <person name="Lipzen A."/>
            <person name="Lundell T."/>
            <person name="Morin E."/>
            <person name="Murat C."/>
            <person name="Sun H."/>
            <person name="Tunlid A."/>
            <person name="Henrissat B."/>
            <person name="Grigoriev I.V."/>
            <person name="Hibbett D.S."/>
            <person name="Martin F."/>
            <person name="Nordberg H.P."/>
            <person name="Cantor M.N."/>
            <person name="Hua S.X."/>
        </authorList>
    </citation>
    <scope>NUCLEOTIDE SEQUENCE [LARGE SCALE GENOMIC DNA]</scope>
    <source>
        <strain evidence="2">h7</strain>
    </source>
</reference>
<dbReference type="Proteomes" id="UP000053424">
    <property type="component" value="Unassembled WGS sequence"/>
</dbReference>
<sequence length="282" mass="31994">MAQQDAATATDLDAFSEPIPSTHWHQLASKFGVDDTRDIYQLHDFSVPRLSLPPSFHRAVMRSSSQWLDVHQQRHSVRLMDVWHVPVSAYRRNITKKFSTQSPVYAVLTDMEHFYFIRYDGCNFTLYEDNAHISRHSHPLFLDGMRNVRAIATDVLFSIILQGYISTLDAIHAEVRPYTRGTRVDRSEHSTSLREAQMKSHATLTPSLQSALTVAKLAQTALRQANHTSKSLETWEAAGAYGLALLQSSATCLTKIGSHTDWNQEKLELELDKILCGQLEEE</sequence>
<protein>
    <submittedName>
        <fullName evidence="1">Uncharacterized protein</fullName>
    </submittedName>
</protein>
<reference evidence="2" key="2">
    <citation type="submission" date="2015-01" db="EMBL/GenBank/DDBJ databases">
        <title>Evolutionary Origins and Diversification of the Mycorrhizal Mutualists.</title>
        <authorList>
            <consortium name="DOE Joint Genome Institute"/>
            <consortium name="Mycorrhizal Genomics Consortium"/>
            <person name="Kohler A."/>
            <person name="Kuo A."/>
            <person name="Nagy L.G."/>
            <person name="Floudas D."/>
            <person name="Copeland A."/>
            <person name="Barry K.W."/>
            <person name="Cichocki N."/>
            <person name="Veneault-Fourrey C."/>
            <person name="LaButti K."/>
            <person name="Lindquist E.A."/>
            <person name="Lipzen A."/>
            <person name="Lundell T."/>
            <person name="Morin E."/>
            <person name="Murat C."/>
            <person name="Riley R."/>
            <person name="Ohm R."/>
            <person name="Sun H."/>
            <person name="Tunlid A."/>
            <person name="Henrissat B."/>
            <person name="Grigoriev I.V."/>
            <person name="Hibbett D.S."/>
            <person name="Martin F."/>
        </authorList>
    </citation>
    <scope>NUCLEOTIDE SEQUENCE [LARGE SCALE GENOMIC DNA]</scope>
    <source>
        <strain evidence="2">h7</strain>
    </source>
</reference>
<evidence type="ECO:0000313" key="1">
    <source>
        <dbReference type="EMBL" id="KIM36797.1"/>
    </source>
</evidence>
<proteinExistence type="predicted"/>
<gene>
    <name evidence="1" type="ORF">M413DRAFT_31419</name>
</gene>
<evidence type="ECO:0000313" key="2">
    <source>
        <dbReference type="Proteomes" id="UP000053424"/>
    </source>
</evidence>
<dbReference type="HOGENOM" id="CLU_987141_0_0_1"/>
<keyword evidence="2" id="KW-1185">Reference proteome</keyword>
<dbReference type="EMBL" id="KN831802">
    <property type="protein sequence ID" value="KIM36797.1"/>
    <property type="molecule type" value="Genomic_DNA"/>
</dbReference>
<accession>A0A0C2Y6Y3</accession>
<dbReference type="AlphaFoldDB" id="A0A0C2Y6Y3"/>
<name>A0A0C2Y6Y3_HEBCY</name>
<dbReference type="OrthoDB" id="2947669at2759"/>
<organism evidence="1 2">
    <name type="scientific">Hebeloma cylindrosporum</name>
    <dbReference type="NCBI Taxonomy" id="76867"/>
    <lineage>
        <taxon>Eukaryota</taxon>
        <taxon>Fungi</taxon>
        <taxon>Dikarya</taxon>
        <taxon>Basidiomycota</taxon>
        <taxon>Agaricomycotina</taxon>
        <taxon>Agaricomycetes</taxon>
        <taxon>Agaricomycetidae</taxon>
        <taxon>Agaricales</taxon>
        <taxon>Agaricineae</taxon>
        <taxon>Hymenogastraceae</taxon>
        <taxon>Hebeloma</taxon>
    </lineage>
</organism>